<accession>A0ABT2RVP5</accession>
<feature type="domain" description="YhcG PDDEXK nuclease" evidence="1">
    <location>
        <begin position="192"/>
        <end position="345"/>
    </location>
</feature>
<feature type="domain" description="YhcG N-terminal" evidence="2">
    <location>
        <begin position="17"/>
        <end position="167"/>
    </location>
</feature>
<name>A0ABT2RVP5_9FIRM</name>
<proteinExistence type="predicted"/>
<dbReference type="InterPro" id="IPR011856">
    <property type="entry name" value="tRNA_endonuc-like_dom_sf"/>
</dbReference>
<evidence type="ECO:0000259" key="2">
    <source>
        <dbReference type="Pfam" id="PF17761"/>
    </source>
</evidence>
<sequence length="364" mass="42562">MSKNEITSINQSFLENVSEVLAQARKNAKTAVNLAMVYAYYEIGRMIVEEEQNGQNRAAYGKQILQELSQYLNGKFGKGFSTTNLKQMRQFYTVYSQDQISQTLSDQFKNLPAVSTGRKFYLSWSHYLKLMRIDNIDERHFYEIESVKNDWSLAELKRQYGSSLYERLALSTDKDKVYRLALEGQKVEKAEEAVKDPYVLEFLGLKELPEYSESELENRIIDHLQQFLLELGTGFAFIGRQVRFTFDEEHFMVDLVFYNRLLRCFVLFDLKIGELKHQDIGQMQMYVHYYDRRVKLPDENPTIGIILCRDKNNAVVEMTLPEDNTQIFASKYETVLPSKEALQKLLEEQLSDENGSEDDDTYEI</sequence>
<dbReference type="PANTHER" id="PTHR30547:SF5">
    <property type="entry name" value="NUCLEASE YHCG-RELATED"/>
    <property type="match status" value="1"/>
</dbReference>
<dbReference type="EMBL" id="JAOQKC010000006">
    <property type="protein sequence ID" value="MCU6696393.1"/>
    <property type="molecule type" value="Genomic_DNA"/>
</dbReference>
<dbReference type="RefSeq" id="WP_158362641.1">
    <property type="nucleotide sequence ID" value="NZ_JAOQKC010000006.1"/>
</dbReference>
<reference evidence="3 4" key="1">
    <citation type="journal article" date="2021" name="ISME Commun">
        <title>Automated analysis of genomic sequences facilitates high-throughput and comprehensive description of bacteria.</title>
        <authorList>
            <person name="Hitch T.C.A."/>
        </authorList>
    </citation>
    <scope>NUCLEOTIDE SEQUENCE [LARGE SCALE GENOMIC DNA]</scope>
    <source>
        <strain evidence="3 4">Sanger_04</strain>
    </source>
</reference>
<dbReference type="InterPro" id="IPR009362">
    <property type="entry name" value="YhcG_C"/>
</dbReference>
<evidence type="ECO:0000259" key="1">
    <source>
        <dbReference type="Pfam" id="PF06250"/>
    </source>
</evidence>
<keyword evidence="4" id="KW-1185">Reference proteome</keyword>
<organism evidence="3 4">
    <name type="scientific">Laedolimicola ammoniilytica</name>
    <dbReference type="NCBI Taxonomy" id="2981771"/>
    <lineage>
        <taxon>Bacteria</taxon>
        <taxon>Bacillati</taxon>
        <taxon>Bacillota</taxon>
        <taxon>Clostridia</taxon>
        <taxon>Lachnospirales</taxon>
        <taxon>Lachnospiraceae</taxon>
        <taxon>Laedolimicola</taxon>
    </lineage>
</organism>
<dbReference type="PANTHER" id="PTHR30547">
    <property type="entry name" value="UNCHARACTERIZED PROTEIN YHCG-RELATED"/>
    <property type="match status" value="1"/>
</dbReference>
<dbReference type="Proteomes" id="UP001652461">
    <property type="component" value="Unassembled WGS sequence"/>
</dbReference>
<protein>
    <submittedName>
        <fullName evidence="3">PDDEXK nuclease domain-containing protein</fullName>
    </submittedName>
</protein>
<dbReference type="Gene3D" id="3.40.1350.10">
    <property type="match status" value="1"/>
</dbReference>
<evidence type="ECO:0000313" key="4">
    <source>
        <dbReference type="Proteomes" id="UP001652461"/>
    </source>
</evidence>
<evidence type="ECO:0000313" key="3">
    <source>
        <dbReference type="EMBL" id="MCU6696393.1"/>
    </source>
</evidence>
<dbReference type="Pfam" id="PF17761">
    <property type="entry name" value="DUF1016_N"/>
    <property type="match status" value="1"/>
</dbReference>
<comment type="caution">
    <text evidence="3">The sequence shown here is derived from an EMBL/GenBank/DDBJ whole genome shotgun (WGS) entry which is preliminary data.</text>
</comment>
<gene>
    <name evidence="3" type="ORF">OCV63_05710</name>
</gene>
<dbReference type="InterPro" id="IPR041527">
    <property type="entry name" value="YhcG_N"/>
</dbReference>
<dbReference type="InterPro" id="IPR053148">
    <property type="entry name" value="PD-DEXK-like_domain"/>
</dbReference>
<dbReference type="Pfam" id="PF06250">
    <property type="entry name" value="YhcG_C"/>
    <property type="match status" value="1"/>
</dbReference>